<reference evidence="1 2" key="1">
    <citation type="submission" date="2016-10" db="EMBL/GenBank/DDBJ databases">
        <authorList>
            <person name="de Groot N.N."/>
        </authorList>
    </citation>
    <scope>NUCLEOTIDE SEQUENCE [LARGE SCALE GENOMIC DNA]</scope>
    <source>
        <strain evidence="1 2">DSM 12271</strain>
    </source>
</reference>
<dbReference type="EMBL" id="FOKI01000018">
    <property type="protein sequence ID" value="SFB21442.1"/>
    <property type="molecule type" value="Genomic_DNA"/>
</dbReference>
<name>A0A1I0Z7Q9_9CLOT</name>
<keyword evidence="2" id="KW-1185">Reference proteome</keyword>
<evidence type="ECO:0008006" key="3">
    <source>
        <dbReference type="Google" id="ProtNLM"/>
    </source>
</evidence>
<dbReference type="SUPFAM" id="SSF52096">
    <property type="entry name" value="ClpP/crotonase"/>
    <property type="match status" value="1"/>
</dbReference>
<dbReference type="Proteomes" id="UP000198619">
    <property type="component" value="Unassembled WGS sequence"/>
</dbReference>
<dbReference type="Gene3D" id="3.90.226.10">
    <property type="entry name" value="2-enoyl-CoA Hydratase, Chain A, domain 1"/>
    <property type="match status" value="1"/>
</dbReference>
<protein>
    <recommendedName>
        <fullName evidence="3">Peptidase family S41</fullName>
    </recommendedName>
</protein>
<dbReference type="AlphaFoldDB" id="A0A1I0Z7Q9"/>
<proteinExistence type="predicted"/>
<accession>A0A1I0Z7Q9</accession>
<evidence type="ECO:0000313" key="1">
    <source>
        <dbReference type="EMBL" id="SFB21442.1"/>
    </source>
</evidence>
<gene>
    <name evidence="1" type="ORF">SAMN04488528_101815</name>
</gene>
<sequence>MNIFVDLNEENLKLIDIKSSINEYFNYCNLVSSINENLCLDDLEENELDYKKFISKSEALEDLNIFFNILDKTYRENNKFGGEQVFECIKKNLLYEFENIETITCWDLEQLINRQFRFIDDESIKLNDLRGHDENICYDIKENINIPIINMRNNIDETKNITELLSNPIIIVDLRGYGKYIMDNKFYYILDCLYSIKDNKVFMLIDNNTKGLGEALIFISKHIKNVFTVGVNTASMNERGIFEFYKLPNSNIILTIKVKSFYDILNEKCEKGIFVPNVLCDPNHALKTVEDMLFQNVK</sequence>
<evidence type="ECO:0000313" key="2">
    <source>
        <dbReference type="Proteomes" id="UP000198619"/>
    </source>
</evidence>
<organism evidence="1 2">
    <name type="scientific">Clostridium frigidicarnis</name>
    <dbReference type="NCBI Taxonomy" id="84698"/>
    <lineage>
        <taxon>Bacteria</taxon>
        <taxon>Bacillati</taxon>
        <taxon>Bacillota</taxon>
        <taxon>Clostridia</taxon>
        <taxon>Eubacteriales</taxon>
        <taxon>Clostridiaceae</taxon>
        <taxon>Clostridium</taxon>
    </lineage>
</organism>
<dbReference type="RefSeq" id="WP_090041663.1">
    <property type="nucleotide sequence ID" value="NZ_FOKI01000018.1"/>
</dbReference>
<dbReference type="InterPro" id="IPR029045">
    <property type="entry name" value="ClpP/crotonase-like_dom_sf"/>
</dbReference>